<keyword evidence="1" id="KW-0812">Transmembrane</keyword>
<keyword evidence="1" id="KW-0472">Membrane</keyword>
<dbReference type="PANTHER" id="PTHR39456">
    <property type="entry name" value="METAL-DEPENDENT HYDROLASE"/>
    <property type="match status" value="1"/>
</dbReference>
<comment type="caution">
    <text evidence="2">The sequence shown here is derived from an EMBL/GenBank/DDBJ whole genome shotgun (WGS) entry which is preliminary data.</text>
</comment>
<reference evidence="2" key="1">
    <citation type="journal article" date="2022" name="Front. Microbiol.">
        <title>Genome-based taxonomic rearrangement of Oceanobacter-related bacteria including the description of Thalassolituus hydrocarbonoclasticus sp. nov. and Thalassolituus pacificus sp. nov. and emended description of the genus Thalassolituus.</title>
        <authorList>
            <person name="Dong C."/>
            <person name="Wei L."/>
            <person name="Wang J."/>
            <person name="Lai Q."/>
            <person name="Huang Z."/>
            <person name="Shao Z."/>
        </authorList>
    </citation>
    <scope>NUCLEOTIDE SEQUENCE</scope>
    <source>
        <strain evidence="2">59MF3M-4</strain>
    </source>
</reference>
<dbReference type="PANTHER" id="PTHR39456:SF1">
    <property type="entry name" value="METAL-DEPENDENT HYDROLASE"/>
    <property type="match status" value="1"/>
</dbReference>
<dbReference type="GO" id="GO:0016787">
    <property type="term" value="F:hydrolase activity"/>
    <property type="evidence" value="ECO:0007669"/>
    <property type="project" value="UniProtKB-KW"/>
</dbReference>
<dbReference type="RefSeq" id="WP_260976077.1">
    <property type="nucleotide sequence ID" value="NZ_JAOANI010000015.1"/>
</dbReference>
<dbReference type="AlphaFoldDB" id="A0A9X2WF69"/>
<dbReference type="InterPro" id="IPR016516">
    <property type="entry name" value="UCP07580"/>
</dbReference>
<organism evidence="2 3">
    <name type="scientific">Thalassolituus pacificus</name>
    <dbReference type="NCBI Taxonomy" id="2975440"/>
    <lineage>
        <taxon>Bacteria</taxon>
        <taxon>Pseudomonadati</taxon>
        <taxon>Pseudomonadota</taxon>
        <taxon>Gammaproteobacteria</taxon>
        <taxon>Oceanospirillales</taxon>
        <taxon>Oceanospirillaceae</taxon>
        <taxon>Thalassolituus</taxon>
    </lineage>
</organism>
<evidence type="ECO:0000313" key="3">
    <source>
        <dbReference type="Proteomes" id="UP001147830"/>
    </source>
</evidence>
<keyword evidence="3" id="KW-1185">Reference proteome</keyword>
<protein>
    <submittedName>
        <fullName evidence="2">Metal-dependent hydrolase</fullName>
    </submittedName>
</protein>
<evidence type="ECO:0000256" key="1">
    <source>
        <dbReference type="SAM" id="Phobius"/>
    </source>
</evidence>
<proteinExistence type="predicted"/>
<accession>A0A9X2WF69</accession>
<dbReference type="Proteomes" id="UP001147830">
    <property type="component" value="Unassembled WGS sequence"/>
</dbReference>
<gene>
    <name evidence="2" type="ORF">NYR02_09250</name>
</gene>
<evidence type="ECO:0000313" key="2">
    <source>
        <dbReference type="EMBL" id="MCT7359205.1"/>
    </source>
</evidence>
<keyword evidence="1" id="KW-1133">Transmembrane helix</keyword>
<reference evidence="2" key="2">
    <citation type="submission" date="2022-08" db="EMBL/GenBank/DDBJ databases">
        <authorList>
            <person name="Dong C."/>
        </authorList>
    </citation>
    <scope>NUCLEOTIDE SEQUENCE</scope>
    <source>
        <strain evidence="2">59MF3M-4</strain>
    </source>
</reference>
<dbReference type="EMBL" id="JAOANI010000015">
    <property type="protein sequence ID" value="MCT7359205.1"/>
    <property type="molecule type" value="Genomic_DNA"/>
</dbReference>
<feature type="transmembrane region" description="Helical" evidence="1">
    <location>
        <begin position="192"/>
        <end position="219"/>
    </location>
</feature>
<dbReference type="PIRSF" id="PIRSF007580">
    <property type="entry name" value="UCP07580"/>
    <property type="match status" value="1"/>
</dbReference>
<keyword evidence="2" id="KW-0378">Hydrolase</keyword>
<sequence length="283" mass="34194">MNSKQQKAQAISSSMEIPGRKMEFEFELDDIPKYWYGDDVFKSTFMNALSCLFPEGERMFMDAVRDHQHKISDPQLLQQIKGFIKQEAIHGHEHAQYNDFLKKWNYPIDKIMSFEKKEKIWMKKWLPRKHRLAITCALEHFTAIMAHQILTNPESTEGMHPQFKEMWRWHAVEETEHKAVAYDVYQQAVGSYWLRVITMINITVLFCLRTSIIQAIFLWKDGQLFNPKVWWKGFQFYFLKPGLVPTIFRDYLDYFRRDFHPWDHDNRELLGKWEEEQQKYKIV</sequence>
<name>A0A9X2WF69_9GAMM</name>
<dbReference type="Pfam" id="PF10118">
    <property type="entry name" value="Metal_hydrol"/>
    <property type="match status" value="1"/>
</dbReference>